<keyword evidence="2" id="KW-1185">Reference proteome</keyword>
<dbReference type="EMBL" id="MU267650">
    <property type="protein sequence ID" value="KAH7912499.1"/>
    <property type="molecule type" value="Genomic_DNA"/>
</dbReference>
<gene>
    <name evidence="1" type="ORF">BJ138DRAFT_1083491</name>
</gene>
<evidence type="ECO:0000313" key="2">
    <source>
        <dbReference type="Proteomes" id="UP000790377"/>
    </source>
</evidence>
<name>A0ACB8AHW0_9AGAM</name>
<accession>A0ACB8AHW0</accession>
<organism evidence="1 2">
    <name type="scientific">Hygrophoropsis aurantiaca</name>
    <dbReference type="NCBI Taxonomy" id="72124"/>
    <lineage>
        <taxon>Eukaryota</taxon>
        <taxon>Fungi</taxon>
        <taxon>Dikarya</taxon>
        <taxon>Basidiomycota</taxon>
        <taxon>Agaricomycotina</taxon>
        <taxon>Agaricomycetes</taxon>
        <taxon>Agaricomycetidae</taxon>
        <taxon>Boletales</taxon>
        <taxon>Coniophorineae</taxon>
        <taxon>Hygrophoropsidaceae</taxon>
        <taxon>Hygrophoropsis</taxon>
    </lineage>
</organism>
<evidence type="ECO:0000313" key="1">
    <source>
        <dbReference type="EMBL" id="KAH7912499.1"/>
    </source>
</evidence>
<reference evidence="1" key="1">
    <citation type="journal article" date="2021" name="New Phytol.">
        <title>Evolutionary innovations through gain and loss of genes in the ectomycorrhizal Boletales.</title>
        <authorList>
            <person name="Wu G."/>
            <person name="Miyauchi S."/>
            <person name="Morin E."/>
            <person name="Kuo A."/>
            <person name="Drula E."/>
            <person name="Varga T."/>
            <person name="Kohler A."/>
            <person name="Feng B."/>
            <person name="Cao Y."/>
            <person name="Lipzen A."/>
            <person name="Daum C."/>
            <person name="Hundley H."/>
            <person name="Pangilinan J."/>
            <person name="Johnson J."/>
            <person name="Barry K."/>
            <person name="LaButti K."/>
            <person name="Ng V."/>
            <person name="Ahrendt S."/>
            <person name="Min B."/>
            <person name="Choi I.G."/>
            <person name="Park H."/>
            <person name="Plett J.M."/>
            <person name="Magnuson J."/>
            <person name="Spatafora J.W."/>
            <person name="Nagy L.G."/>
            <person name="Henrissat B."/>
            <person name="Grigoriev I.V."/>
            <person name="Yang Z.L."/>
            <person name="Xu J."/>
            <person name="Martin F.M."/>
        </authorList>
    </citation>
    <scope>NUCLEOTIDE SEQUENCE</scope>
    <source>
        <strain evidence="1">ATCC 28755</strain>
    </source>
</reference>
<proteinExistence type="predicted"/>
<protein>
    <submittedName>
        <fullName evidence="1">Uncharacterized protein</fullName>
    </submittedName>
</protein>
<dbReference type="Proteomes" id="UP000790377">
    <property type="component" value="Unassembled WGS sequence"/>
</dbReference>
<comment type="caution">
    <text evidence="1">The sequence shown here is derived from an EMBL/GenBank/DDBJ whole genome shotgun (WGS) entry which is preliminary data.</text>
</comment>
<sequence length="301" mass="33920">MALFDLPVEILVDIIHLVLQNESSPSNILRVCKGFHGIGQPVLSLDLRFRSSTQLVLFSQAQGRRLGLPPRSMTVDLTGRSADFRVFRYLRDALLRCRGEFDKHGPIAFNTFCLRLHSYAQDTSLQFLEECLSFIDPRSFIWTGPDPEHHFSTAIVAPFSSRLFEAFGAWSNIRHIKVTNIAFSYFHASLRSPLLPDIPSLRTLYIGQATFLAPQSITAIFFENIMTNLESIRLVDAYGGSIWGPRIRRSDLENVAALILSESGSVDDGAILDRIRRIVFCEKKTERIMGGDRVEGGIFLL</sequence>